<keyword evidence="2 6" id="KW-0349">Heme</keyword>
<feature type="signal peptide" evidence="7">
    <location>
        <begin position="1"/>
        <end position="22"/>
    </location>
</feature>
<accession>A0A1I1Q0E0</accession>
<name>A0A1I1Q0E0_9GAMM</name>
<proteinExistence type="predicted"/>
<dbReference type="PANTHER" id="PTHR40942:SF2">
    <property type="entry name" value="CYTOCHROME-RELATED"/>
    <property type="match status" value="1"/>
</dbReference>
<dbReference type="InterPro" id="IPR002323">
    <property type="entry name" value="Cyt_CIE"/>
</dbReference>
<evidence type="ECO:0000313" key="9">
    <source>
        <dbReference type="EMBL" id="SFD15616.1"/>
    </source>
</evidence>
<evidence type="ECO:0000259" key="8">
    <source>
        <dbReference type="PROSITE" id="PS51007"/>
    </source>
</evidence>
<keyword evidence="10" id="KW-1185">Reference proteome</keyword>
<protein>
    <submittedName>
        <fullName evidence="9">Cytochrome c5</fullName>
    </submittedName>
</protein>
<dbReference type="InterPro" id="IPR036909">
    <property type="entry name" value="Cyt_c-like_dom_sf"/>
</dbReference>
<feature type="domain" description="Cytochrome c" evidence="8">
    <location>
        <begin position="55"/>
        <end position="139"/>
    </location>
</feature>
<dbReference type="PROSITE" id="PS51007">
    <property type="entry name" value="CYTC"/>
    <property type="match status" value="1"/>
</dbReference>
<dbReference type="GO" id="GO:0005506">
    <property type="term" value="F:iron ion binding"/>
    <property type="evidence" value="ECO:0007669"/>
    <property type="project" value="InterPro"/>
</dbReference>
<evidence type="ECO:0000313" key="10">
    <source>
        <dbReference type="Proteomes" id="UP000198611"/>
    </source>
</evidence>
<keyword evidence="1" id="KW-0813">Transport</keyword>
<evidence type="ECO:0000256" key="1">
    <source>
        <dbReference type="ARBA" id="ARBA00022448"/>
    </source>
</evidence>
<dbReference type="STRING" id="1123397.SAMN05660831_00918"/>
<sequence length="143" mass="15093">MHTFKRWSVAAAAALVAGSAWAVMEAPEQDPMEKEIIEERIAPVGSVTAVDKEEAAEESGPMAASEVYSQVCAACHDNGAAGAPIMGEKGQWQPRADKGMDTLMDHALNGFNAMPAKGGNPSLSEEEVQAAIEYMLEETGISL</sequence>
<dbReference type="GO" id="GO:0020037">
    <property type="term" value="F:heme binding"/>
    <property type="evidence" value="ECO:0007669"/>
    <property type="project" value="InterPro"/>
</dbReference>
<dbReference type="Proteomes" id="UP000198611">
    <property type="component" value="Unassembled WGS sequence"/>
</dbReference>
<evidence type="ECO:0000256" key="5">
    <source>
        <dbReference type="ARBA" id="ARBA00023004"/>
    </source>
</evidence>
<keyword evidence="3 6" id="KW-0479">Metal-binding</keyword>
<dbReference type="Gene3D" id="1.10.760.10">
    <property type="entry name" value="Cytochrome c-like domain"/>
    <property type="match status" value="1"/>
</dbReference>
<dbReference type="InterPro" id="IPR009056">
    <property type="entry name" value="Cyt_c-like_dom"/>
</dbReference>
<organism evidence="9 10">
    <name type="scientific">Thiohalospira halophila DSM 15071</name>
    <dbReference type="NCBI Taxonomy" id="1123397"/>
    <lineage>
        <taxon>Bacteria</taxon>
        <taxon>Pseudomonadati</taxon>
        <taxon>Pseudomonadota</taxon>
        <taxon>Gammaproteobacteria</taxon>
        <taxon>Thiohalospirales</taxon>
        <taxon>Thiohalospiraceae</taxon>
        <taxon>Thiohalospira</taxon>
    </lineage>
</organism>
<dbReference type="Pfam" id="PF13442">
    <property type="entry name" value="Cytochrome_CBB3"/>
    <property type="match status" value="1"/>
</dbReference>
<dbReference type="GO" id="GO:0009055">
    <property type="term" value="F:electron transfer activity"/>
    <property type="evidence" value="ECO:0007669"/>
    <property type="project" value="InterPro"/>
</dbReference>
<evidence type="ECO:0000256" key="7">
    <source>
        <dbReference type="SAM" id="SignalP"/>
    </source>
</evidence>
<feature type="chain" id="PRO_5011441042" evidence="7">
    <location>
        <begin position="23"/>
        <end position="143"/>
    </location>
</feature>
<evidence type="ECO:0000256" key="2">
    <source>
        <dbReference type="ARBA" id="ARBA00022617"/>
    </source>
</evidence>
<reference evidence="9 10" key="1">
    <citation type="submission" date="2016-10" db="EMBL/GenBank/DDBJ databases">
        <authorList>
            <person name="de Groot N.N."/>
        </authorList>
    </citation>
    <scope>NUCLEOTIDE SEQUENCE [LARGE SCALE GENOMIC DNA]</scope>
    <source>
        <strain evidence="9 10">HL3</strain>
    </source>
</reference>
<evidence type="ECO:0000256" key="3">
    <source>
        <dbReference type="ARBA" id="ARBA00022723"/>
    </source>
</evidence>
<dbReference type="RefSeq" id="WP_162841048.1">
    <property type="nucleotide sequence ID" value="NZ_FOMJ01000002.1"/>
</dbReference>
<evidence type="ECO:0000256" key="4">
    <source>
        <dbReference type="ARBA" id="ARBA00022982"/>
    </source>
</evidence>
<dbReference type="SUPFAM" id="SSF46626">
    <property type="entry name" value="Cytochrome c"/>
    <property type="match status" value="1"/>
</dbReference>
<dbReference type="PRINTS" id="PR00607">
    <property type="entry name" value="CYTCHROMECIE"/>
</dbReference>
<dbReference type="EMBL" id="FOMJ01000002">
    <property type="protein sequence ID" value="SFD15616.1"/>
    <property type="molecule type" value="Genomic_DNA"/>
</dbReference>
<keyword evidence="4" id="KW-0249">Electron transport</keyword>
<keyword evidence="7" id="KW-0732">Signal</keyword>
<dbReference type="PANTHER" id="PTHR40942">
    <property type="match status" value="1"/>
</dbReference>
<evidence type="ECO:0000256" key="6">
    <source>
        <dbReference type="PROSITE-ProRule" id="PRU00433"/>
    </source>
</evidence>
<gene>
    <name evidence="9" type="ORF">SAMN05660831_00918</name>
</gene>
<keyword evidence="5 6" id="KW-0408">Iron</keyword>
<dbReference type="AlphaFoldDB" id="A0A1I1Q0E0"/>